<dbReference type="RefSeq" id="WP_072630958.1">
    <property type="nucleotide sequence ID" value="NZ_MLCB01000145.1"/>
</dbReference>
<evidence type="ECO:0000313" key="1">
    <source>
        <dbReference type="EMBL" id="OJI93363.1"/>
    </source>
</evidence>
<dbReference type="EMBL" id="MLCB01000145">
    <property type="protein sequence ID" value="OJI93363.1"/>
    <property type="molecule type" value="Genomic_DNA"/>
</dbReference>
<dbReference type="AlphaFoldDB" id="A0A1L9NW13"/>
<dbReference type="Pfam" id="PF09550">
    <property type="entry name" value="Phage_TAC_6"/>
    <property type="match status" value="1"/>
</dbReference>
<keyword evidence="2" id="KW-1185">Reference proteome</keyword>
<gene>
    <name evidence="1" type="ORF">PFRI_24070</name>
</gene>
<evidence type="ECO:0008006" key="3">
    <source>
        <dbReference type="Google" id="ProtNLM"/>
    </source>
</evidence>
<reference evidence="1 2" key="1">
    <citation type="submission" date="2016-10" db="EMBL/GenBank/DDBJ databases">
        <title>Genome sequence of Planktotalea frisia SH6-1.</title>
        <authorList>
            <person name="Poehlein A."/>
            <person name="Bakenhus I."/>
            <person name="Voget S."/>
            <person name="Brinkhoff T."/>
            <person name="Simon M."/>
        </authorList>
    </citation>
    <scope>NUCLEOTIDE SEQUENCE [LARGE SCALE GENOMIC DNA]</scope>
    <source>
        <strain evidence="1 2">SH6-1</strain>
    </source>
</reference>
<dbReference type="STRING" id="696762.PFRI_24070"/>
<proteinExistence type="predicted"/>
<protein>
    <recommendedName>
        <fullName evidence="3">Phage tail assembly chaperone</fullName>
    </recommendedName>
</protein>
<organism evidence="1 2">
    <name type="scientific">Planktotalea frisia</name>
    <dbReference type="NCBI Taxonomy" id="696762"/>
    <lineage>
        <taxon>Bacteria</taxon>
        <taxon>Pseudomonadati</taxon>
        <taxon>Pseudomonadota</taxon>
        <taxon>Alphaproteobacteria</taxon>
        <taxon>Rhodobacterales</taxon>
        <taxon>Paracoccaceae</taxon>
        <taxon>Planktotalea</taxon>
    </lineage>
</organism>
<dbReference type="OrthoDB" id="7582980at2"/>
<sequence length="68" mass="7511">MSAVNWPDLMRAGMTSDEFWALTPSELMVMLGHGSGDAPMGRARLADLLRLYPDDARGATREMKAQNE</sequence>
<name>A0A1L9NW13_9RHOB</name>
<comment type="caution">
    <text evidence="1">The sequence shown here is derived from an EMBL/GenBank/DDBJ whole genome shotgun (WGS) entry which is preliminary data.</text>
</comment>
<dbReference type="Proteomes" id="UP000184514">
    <property type="component" value="Unassembled WGS sequence"/>
</dbReference>
<accession>A0A1L9NW13</accession>
<evidence type="ECO:0000313" key="2">
    <source>
        <dbReference type="Proteomes" id="UP000184514"/>
    </source>
</evidence>
<dbReference type="InterPro" id="IPR011739">
    <property type="entry name" value="GTA_rcc01693"/>
</dbReference>
<dbReference type="NCBIfam" id="TIGR02216">
    <property type="entry name" value="phage_TIGR02216"/>
    <property type="match status" value="1"/>
</dbReference>
<dbReference type="InterPro" id="IPR019056">
    <property type="entry name" value="Phage_TAC_6"/>
</dbReference>